<dbReference type="GO" id="GO:0016787">
    <property type="term" value="F:hydrolase activity"/>
    <property type="evidence" value="ECO:0007669"/>
    <property type="project" value="UniProtKB-KW"/>
</dbReference>
<dbReference type="Proteomes" id="UP000252770">
    <property type="component" value="Unassembled WGS sequence"/>
</dbReference>
<evidence type="ECO:0000259" key="1">
    <source>
        <dbReference type="Pfam" id="PF12697"/>
    </source>
</evidence>
<accession>A0A367YX57</accession>
<dbReference type="InterPro" id="IPR029058">
    <property type="entry name" value="AB_hydrolase_fold"/>
</dbReference>
<dbReference type="Pfam" id="PF12697">
    <property type="entry name" value="Abhydrolase_6"/>
    <property type="match status" value="1"/>
</dbReference>
<protein>
    <submittedName>
        <fullName evidence="2">Alpha/beta fold hydrolase</fullName>
    </submittedName>
</protein>
<dbReference type="SUPFAM" id="SSF53474">
    <property type="entry name" value="alpha/beta-Hydrolases"/>
    <property type="match status" value="1"/>
</dbReference>
<feature type="domain" description="AB hydrolase-1" evidence="1">
    <location>
        <begin position="24"/>
        <end position="138"/>
    </location>
</feature>
<dbReference type="InterPro" id="IPR000073">
    <property type="entry name" value="AB_hydrolase_1"/>
</dbReference>
<comment type="caution">
    <text evidence="2">The sequence shown here is derived from an EMBL/GenBank/DDBJ whole genome shotgun (WGS) entry which is preliminary data.</text>
</comment>
<reference evidence="2 3" key="1">
    <citation type="submission" date="2018-07" db="EMBL/GenBank/DDBJ databases">
        <title>Desertimonas flava gen. nov. sp. nov.</title>
        <authorList>
            <person name="Liu S."/>
        </authorList>
    </citation>
    <scope>NUCLEOTIDE SEQUENCE [LARGE SCALE GENOMIC DNA]</scope>
    <source>
        <strain evidence="2 3">16Sb5-5</strain>
    </source>
</reference>
<dbReference type="RefSeq" id="WP_114126353.1">
    <property type="nucleotide sequence ID" value="NZ_QOUI01000005.1"/>
</dbReference>
<dbReference type="Gene3D" id="3.40.50.1820">
    <property type="entry name" value="alpha/beta hydrolase"/>
    <property type="match status" value="1"/>
</dbReference>
<organism evidence="2 3">
    <name type="scientific">Desertihabitans brevis</name>
    <dbReference type="NCBI Taxonomy" id="2268447"/>
    <lineage>
        <taxon>Bacteria</taxon>
        <taxon>Bacillati</taxon>
        <taxon>Actinomycetota</taxon>
        <taxon>Actinomycetes</taxon>
        <taxon>Propionibacteriales</taxon>
        <taxon>Propionibacteriaceae</taxon>
        <taxon>Desertihabitans</taxon>
    </lineage>
</organism>
<proteinExistence type="predicted"/>
<sequence length="216" mass="23356">MTDGATVTRRLRVTPPPVPVRAVVLLLHGGWPRSSLRIGAWYPPVQQIRRLARHLARTLGARGVAVVEVQNRLRGWNAPELPAVADAREAAAEVRRRWPDVPLVLLGCSMGARVAARLAGETDVAGVVALTPWWPEPQPGLAGTPTVVVCGTWDVLTPVWRARRVVEALRATGTPVHAVELTGAGHLMLVRRPAWFRAAVDGVERVLDGSFSGTSR</sequence>
<name>A0A367YX57_9ACTN</name>
<keyword evidence="2" id="KW-0378">Hydrolase</keyword>
<dbReference type="EMBL" id="QOUI01000005">
    <property type="protein sequence ID" value="RCK69592.1"/>
    <property type="molecule type" value="Genomic_DNA"/>
</dbReference>
<dbReference type="AlphaFoldDB" id="A0A367YX57"/>
<gene>
    <name evidence="2" type="ORF">DT076_08990</name>
</gene>
<evidence type="ECO:0000313" key="2">
    <source>
        <dbReference type="EMBL" id="RCK69592.1"/>
    </source>
</evidence>
<evidence type="ECO:0000313" key="3">
    <source>
        <dbReference type="Proteomes" id="UP000252770"/>
    </source>
</evidence>
<keyword evidence="3" id="KW-1185">Reference proteome</keyword>